<accession>A0A6P7GPJ2</accession>
<keyword evidence="3" id="KW-0326">Glycosidase</keyword>
<proteinExistence type="inferred from homology"/>
<dbReference type="PANTHER" id="PTHR10353:SF36">
    <property type="entry name" value="LP05116P"/>
    <property type="match status" value="1"/>
</dbReference>
<evidence type="ECO:0000256" key="5">
    <source>
        <dbReference type="SAM" id="Phobius"/>
    </source>
</evidence>
<dbReference type="Gene3D" id="3.20.20.80">
    <property type="entry name" value="Glycosidases"/>
    <property type="match status" value="1"/>
</dbReference>
<evidence type="ECO:0000313" key="7">
    <source>
        <dbReference type="Proteomes" id="UP001652700"/>
    </source>
</evidence>
<dbReference type="GO" id="GO:0005975">
    <property type="term" value="P:carbohydrate metabolic process"/>
    <property type="evidence" value="ECO:0007669"/>
    <property type="project" value="InterPro"/>
</dbReference>
<evidence type="ECO:0000256" key="2">
    <source>
        <dbReference type="ARBA" id="ARBA00022801"/>
    </source>
</evidence>
<comment type="similarity">
    <text evidence="1 4">Belongs to the glycosyl hydrolase 1 family.</text>
</comment>
<gene>
    <name evidence="8" type="primary">LOC114339260</name>
</gene>
<evidence type="ECO:0000256" key="3">
    <source>
        <dbReference type="ARBA" id="ARBA00023295"/>
    </source>
</evidence>
<keyword evidence="5" id="KW-0812">Transmembrane</keyword>
<keyword evidence="5" id="KW-0472">Membrane</keyword>
<protein>
    <submittedName>
        <fullName evidence="8">Myrosinase 1-like</fullName>
    </submittedName>
</protein>
<dbReference type="SUPFAM" id="SSF51445">
    <property type="entry name" value="(Trans)glycosidases"/>
    <property type="match status" value="1"/>
</dbReference>
<organism evidence="8">
    <name type="scientific">Diabrotica virgifera virgifera</name>
    <name type="common">western corn rootworm</name>
    <dbReference type="NCBI Taxonomy" id="50390"/>
    <lineage>
        <taxon>Eukaryota</taxon>
        <taxon>Metazoa</taxon>
        <taxon>Ecdysozoa</taxon>
        <taxon>Arthropoda</taxon>
        <taxon>Hexapoda</taxon>
        <taxon>Insecta</taxon>
        <taxon>Pterygota</taxon>
        <taxon>Neoptera</taxon>
        <taxon>Endopterygota</taxon>
        <taxon>Coleoptera</taxon>
        <taxon>Polyphaga</taxon>
        <taxon>Cucujiformia</taxon>
        <taxon>Chrysomeloidea</taxon>
        <taxon>Chrysomelidae</taxon>
        <taxon>Galerucinae</taxon>
        <taxon>Diabroticina</taxon>
        <taxon>Diabroticites</taxon>
        <taxon>Diabrotica</taxon>
    </lineage>
</organism>
<dbReference type="OrthoDB" id="65569at2759"/>
<name>A0A6P7GPJ2_DIAVI</name>
<dbReference type="EnsemblMetazoa" id="XM_050646769.1">
    <property type="protein sequence ID" value="XP_050502726.1"/>
    <property type="gene ID" value="LOC126882001"/>
</dbReference>
<evidence type="ECO:0000256" key="1">
    <source>
        <dbReference type="ARBA" id="ARBA00010838"/>
    </source>
</evidence>
<reference evidence="8" key="1">
    <citation type="submission" date="2025-04" db="UniProtKB">
        <authorList>
            <consortium name="RefSeq"/>
        </authorList>
    </citation>
    <scope>IDENTIFICATION</scope>
    <source>
        <tissue evidence="8">Whole insect</tissue>
    </source>
</reference>
<dbReference type="RefSeq" id="XP_028145690.1">
    <property type="nucleotide sequence ID" value="XM_028289889.1"/>
</dbReference>
<keyword evidence="7" id="KW-1185">Reference proteome</keyword>
<keyword evidence="5" id="KW-1133">Transmembrane helix</keyword>
<dbReference type="Pfam" id="PF00232">
    <property type="entry name" value="Glyco_hydro_1"/>
    <property type="match status" value="1"/>
</dbReference>
<keyword evidence="2" id="KW-0378">Hydrolase</keyword>
<evidence type="ECO:0000313" key="8">
    <source>
        <dbReference type="RefSeq" id="XP_028145690.1"/>
    </source>
</evidence>
<feature type="transmembrane region" description="Helical" evidence="5">
    <location>
        <begin position="6"/>
        <end position="25"/>
    </location>
</feature>
<dbReference type="PANTHER" id="PTHR10353">
    <property type="entry name" value="GLYCOSYL HYDROLASE"/>
    <property type="match status" value="1"/>
</dbReference>
<dbReference type="AlphaFoldDB" id="A0A6P7GPJ2"/>
<dbReference type="InterPro" id="IPR001360">
    <property type="entry name" value="Glyco_hydro_1"/>
</dbReference>
<dbReference type="Proteomes" id="UP001652700">
    <property type="component" value="Unplaced"/>
</dbReference>
<sequence length="194" mass="22670">MGDRHIFYYILPSSSLFCALLTMFIHEFLGYPNKINEEGIAYYRKLIKELRANDIEPLVTISNWDLPLTLEKLEGFQNSDIQHWFSDYARVLFQNFGEKVKYWITFNKPRQTCMGGYGYRYYPPAVHSEGLLEYTCAHNLLKAHARAWHVYDEEFRPTQNGKISIVLDTSAYVPASDSQEDKVAADTKFQFEVK</sequence>
<reference evidence="6" key="2">
    <citation type="submission" date="2025-05" db="UniProtKB">
        <authorList>
            <consortium name="EnsemblMetazoa"/>
        </authorList>
    </citation>
    <scope>IDENTIFICATION</scope>
</reference>
<dbReference type="InterPro" id="IPR017853">
    <property type="entry name" value="GH"/>
</dbReference>
<evidence type="ECO:0000256" key="4">
    <source>
        <dbReference type="RuleBase" id="RU003690"/>
    </source>
</evidence>
<dbReference type="GO" id="GO:0008422">
    <property type="term" value="F:beta-glucosidase activity"/>
    <property type="evidence" value="ECO:0007669"/>
    <property type="project" value="TreeGrafter"/>
</dbReference>
<evidence type="ECO:0000313" key="6">
    <source>
        <dbReference type="EnsemblMetazoa" id="XP_050502726.1"/>
    </source>
</evidence>
<dbReference type="InParanoid" id="A0A6P7GPJ2"/>